<keyword evidence="1" id="KW-1133">Transmembrane helix</keyword>
<accession>A0AAV4K8B9</accession>
<dbReference type="RefSeq" id="WP_152423509.1">
    <property type="nucleotide sequence ID" value="NZ_BMLZ01000013.1"/>
</dbReference>
<keyword evidence="4" id="KW-1185">Reference proteome</keyword>
<evidence type="ECO:0000256" key="1">
    <source>
        <dbReference type="SAM" id="Phobius"/>
    </source>
</evidence>
<evidence type="ECO:0000313" key="2">
    <source>
        <dbReference type="EMBL" id="GGI83279.1"/>
    </source>
</evidence>
<reference evidence="4" key="3">
    <citation type="journal article" date="2019" name="Int. J. Syst. Evol. Microbiol.">
        <title>The Global Catalogue of Microorganisms (GCM) 10K type strain sequencing project: providing services to taxonomists for standard genome sequencing and annotation.</title>
        <authorList>
            <consortium name="The Broad Institute Genomics Platform"/>
            <consortium name="The Broad Institute Genome Sequencing Center for Infectious Disease"/>
            <person name="Wu L."/>
            <person name="Ma J."/>
        </authorList>
    </citation>
    <scope>NUCLEOTIDE SEQUENCE [LARGE SCALE GENOMIC DNA]</scope>
    <source>
        <strain evidence="4">CGMCC 1.8884</strain>
    </source>
</reference>
<dbReference type="EMBL" id="BMMA01000014">
    <property type="protein sequence ID" value="GGI83279.1"/>
    <property type="molecule type" value="Genomic_DNA"/>
</dbReference>
<gene>
    <name evidence="3" type="ORF">GCM10008021_13250</name>
    <name evidence="2" type="ORF">GCM10010914_16900</name>
</gene>
<evidence type="ECO:0000313" key="4">
    <source>
        <dbReference type="Proteomes" id="UP000630135"/>
    </source>
</evidence>
<dbReference type="EMBL" id="BMLZ01000013">
    <property type="protein sequence ID" value="GGP29674.1"/>
    <property type="molecule type" value="Genomic_DNA"/>
</dbReference>
<dbReference type="AlphaFoldDB" id="A0AAV4K8B9"/>
<dbReference type="GeneID" id="59165759"/>
<dbReference type="Proteomes" id="UP000652720">
    <property type="component" value="Unassembled WGS sequence"/>
</dbReference>
<keyword evidence="1" id="KW-0812">Transmembrane</keyword>
<feature type="transmembrane region" description="Helical" evidence="1">
    <location>
        <begin position="58"/>
        <end position="77"/>
    </location>
</feature>
<sequence length="143" mass="16185">MSSSKKLEVKDQSVQFHINLMQSTISRMANSSAACKTAAVAIVSLLVTLSPEDFRKDAILLAILPIISFASMDTYYLSLEKDLRSQYNEFVAKLHMGTLEEGELYRITARNTRFYKQIVSPSIYIYYGSMLIMSILARLTILK</sequence>
<reference evidence="2" key="4">
    <citation type="submission" date="2023-08" db="EMBL/GenBank/DDBJ databases">
        <authorList>
            <person name="Sun Q."/>
            <person name="Zhou Y."/>
        </authorList>
    </citation>
    <scope>NUCLEOTIDE SEQUENCE</scope>
    <source>
        <strain evidence="3">CGMCC 1.8884</strain>
        <strain evidence="2">CGMCC 1.8885</strain>
    </source>
</reference>
<proteinExistence type="predicted"/>
<evidence type="ECO:0000313" key="3">
    <source>
        <dbReference type="EMBL" id="GGP29674.1"/>
    </source>
</evidence>
<comment type="caution">
    <text evidence="2">The sequence shown here is derived from an EMBL/GenBank/DDBJ whole genome shotgun (WGS) entry which is preliminary data.</text>
</comment>
<protein>
    <submittedName>
        <fullName evidence="2">Uncharacterized protein</fullName>
    </submittedName>
</protein>
<reference evidence="2" key="2">
    <citation type="journal article" date="2014" name="Int. J. Syst. Evol. Microbiol.">
        <title>Complete genome sequence of Corynebacterium casei LMG S-19264T (=DSM 44701T), isolated from a smear-ripened cheese.</title>
        <authorList>
            <consortium name="US DOE Joint Genome Institute (JGI-PGF)"/>
            <person name="Walter F."/>
            <person name="Albersmeier A."/>
            <person name="Kalinowski J."/>
            <person name="Ruckert C."/>
        </authorList>
    </citation>
    <scope>NUCLEOTIDE SEQUENCE</scope>
    <source>
        <strain evidence="2">CGMCC 1.8885</strain>
    </source>
</reference>
<name>A0AAV4K8B9_9DEIO</name>
<feature type="transmembrane region" description="Helical" evidence="1">
    <location>
        <begin position="123"/>
        <end position="141"/>
    </location>
</feature>
<dbReference type="Proteomes" id="UP000630135">
    <property type="component" value="Unassembled WGS sequence"/>
</dbReference>
<evidence type="ECO:0000313" key="5">
    <source>
        <dbReference type="Proteomes" id="UP000652720"/>
    </source>
</evidence>
<organism evidence="2 5">
    <name type="scientific">Deinococcus wulumuqiensis</name>
    <dbReference type="NCBI Taxonomy" id="980427"/>
    <lineage>
        <taxon>Bacteria</taxon>
        <taxon>Thermotogati</taxon>
        <taxon>Deinococcota</taxon>
        <taxon>Deinococci</taxon>
        <taxon>Deinococcales</taxon>
        <taxon>Deinococcaceae</taxon>
        <taxon>Deinococcus</taxon>
    </lineage>
</organism>
<reference evidence="3" key="1">
    <citation type="journal article" date="2014" name="Int. J. Syst. Evol. Microbiol.">
        <title>Complete genome of a new Firmicutes species belonging to the dominant human colonic microbiota ('Ruminococcus bicirculans') reveals two chromosomes and a selective capacity to utilize plant glucans.</title>
        <authorList>
            <consortium name="NISC Comparative Sequencing Program"/>
            <person name="Wegmann U."/>
            <person name="Louis P."/>
            <person name="Goesmann A."/>
            <person name="Henrissat B."/>
            <person name="Duncan S.H."/>
            <person name="Flint H.J."/>
        </authorList>
    </citation>
    <scope>NUCLEOTIDE SEQUENCE</scope>
    <source>
        <strain evidence="3">CGMCC 1.8884</strain>
    </source>
</reference>
<keyword evidence="1" id="KW-0472">Membrane</keyword>